<dbReference type="AlphaFoldDB" id="A0AAX3HZS7"/>
<organism evidence="1 2">
    <name type="scientific">Pseudomonas synxantha</name>
    <dbReference type="NCBI Taxonomy" id="47883"/>
    <lineage>
        <taxon>Bacteria</taxon>
        <taxon>Pseudomonadati</taxon>
        <taxon>Pseudomonadota</taxon>
        <taxon>Gammaproteobacteria</taxon>
        <taxon>Pseudomonadales</taxon>
        <taxon>Pseudomonadaceae</taxon>
        <taxon>Pseudomonas</taxon>
    </lineage>
</organism>
<evidence type="ECO:0000313" key="1">
    <source>
        <dbReference type="EMBL" id="VTQ88333.1"/>
    </source>
</evidence>
<evidence type="ECO:0000313" key="2">
    <source>
        <dbReference type="Proteomes" id="UP000306562"/>
    </source>
</evidence>
<dbReference type="Proteomes" id="UP000306562">
    <property type="component" value="Chromosome"/>
</dbReference>
<accession>A0AAX3HZS7</accession>
<protein>
    <submittedName>
        <fullName evidence="1">Uncharacterized protein</fullName>
    </submittedName>
</protein>
<reference evidence="1 2" key="1">
    <citation type="submission" date="2019-05" db="EMBL/GenBank/DDBJ databases">
        <authorList>
            <consortium name="Pathogen Informatics"/>
        </authorList>
    </citation>
    <scope>NUCLEOTIDE SEQUENCE [LARGE SCALE GENOMIC DNA]</scope>
    <source>
        <strain evidence="1 2">NCTC10696</strain>
    </source>
</reference>
<gene>
    <name evidence="1" type="ORF">NCTC10696_00358</name>
</gene>
<name>A0AAX3HZS7_9PSED</name>
<proteinExistence type="predicted"/>
<sequence length="70" mass="7598">MQMWEGACSRYSVSVAEMSTDTLHRGQAPSHILIRVSLLELSATEMLSLQVVLGVASRRKAQKLGAAVLN</sequence>
<dbReference type="EMBL" id="LR590482">
    <property type="protein sequence ID" value="VTQ88333.1"/>
    <property type="molecule type" value="Genomic_DNA"/>
</dbReference>